<dbReference type="PROSITE" id="PS51185">
    <property type="entry name" value="WHEP_TRS_2"/>
    <property type="match status" value="1"/>
</dbReference>
<dbReference type="InterPro" id="IPR000738">
    <property type="entry name" value="WHEP-TRS_dom"/>
</dbReference>
<feature type="transmembrane region" description="Helical" evidence="17">
    <location>
        <begin position="908"/>
        <end position="930"/>
    </location>
</feature>
<reference evidence="20 21" key="1">
    <citation type="journal article" date="2021" name="Cell">
        <title>Tracing the genetic footprints of vertebrate landing in non-teleost ray-finned fishes.</title>
        <authorList>
            <person name="Bi X."/>
            <person name="Wang K."/>
            <person name="Yang L."/>
            <person name="Pan H."/>
            <person name="Jiang H."/>
            <person name="Wei Q."/>
            <person name="Fang M."/>
            <person name="Yu H."/>
            <person name="Zhu C."/>
            <person name="Cai Y."/>
            <person name="He Y."/>
            <person name="Gan X."/>
            <person name="Zeng H."/>
            <person name="Yu D."/>
            <person name="Zhu Y."/>
            <person name="Jiang H."/>
            <person name="Qiu Q."/>
            <person name="Yang H."/>
            <person name="Zhang Y.E."/>
            <person name="Wang W."/>
            <person name="Zhu M."/>
            <person name="He S."/>
            <person name="Zhang G."/>
        </authorList>
    </citation>
    <scope>NUCLEOTIDE SEQUENCE [LARGE SCALE GENOMIC DNA]</scope>
    <source>
        <strain evidence="20">Bchr_013</strain>
    </source>
</reference>
<evidence type="ECO:0000256" key="13">
    <source>
        <dbReference type="ARBA" id="ARBA00030057"/>
    </source>
</evidence>
<keyword evidence="21" id="KW-1185">Reference proteome</keyword>
<proteinExistence type="inferred from homology"/>
<dbReference type="InterPro" id="IPR027031">
    <property type="entry name" value="Gly-tRNA_synthase/POLG2"/>
</dbReference>
<feature type="domain" description="WHEP-TRS" evidence="19">
    <location>
        <begin position="71"/>
        <end position="127"/>
    </location>
</feature>
<evidence type="ECO:0000256" key="9">
    <source>
        <dbReference type="ARBA" id="ARBA00022741"/>
    </source>
</evidence>
<evidence type="ECO:0000259" key="18">
    <source>
        <dbReference type="PROSITE" id="PS50862"/>
    </source>
</evidence>
<evidence type="ECO:0000256" key="10">
    <source>
        <dbReference type="ARBA" id="ARBA00022840"/>
    </source>
</evidence>
<keyword evidence="6" id="KW-0963">Cytoplasm</keyword>
<dbReference type="GO" id="GO:0005739">
    <property type="term" value="C:mitochondrion"/>
    <property type="evidence" value="ECO:0007669"/>
    <property type="project" value="TreeGrafter"/>
</dbReference>
<dbReference type="Pfam" id="PF00587">
    <property type="entry name" value="tRNA-synt_2b"/>
    <property type="match status" value="1"/>
</dbReference>
<dbReference type="FunFam" id="3.30.930.10:FF:000010">
    <property type="entry name" value="Glycyl-tRNA synthetase 1"/>
    <property type="match status" value="1"/>
</dbReference>
<comment type="subcellular location">
    <subcellularLocation>
        <location evidence="1">Cytoplasm</location>
    </subcellularLocation>
</comment>
<evidence type="ECO:0000259" key="19">
    <source>
        <dbReference type="PROSITE" id="PS51185"/>
    </source>
</evidence>
<evidence type="ECO:0000256" key="2">
    <source>
        <dbReference type="ARBA" id="ARBA00008226"/>
    </source>
</evidence>
<comment type="similarity">
    <text evidence="2">Belongs to the class-II aminoacyl-tRNA synthetase family.</text>
</comment>
<keyword evidence="8" id="KW-0808">Transferase</keyword>
<feature type="transmembrane region" description="Helical" evidence="17">
    <location>
        <begin position="759"/>
        <end position="789"/>
    </location>
</feature>
<feature type="compositionally biased region" description="Basic and acidic residues" evidence="16">
    <location>
        <begin position="587"/>
        <end position="618"/>
    </location>
</feature>
<evidence type="ECO:0000313" key="21">
    <source>
        <dbReference type="Proteomes" id="UP000886611"/>
    </source>
</evidence>
<evidence type="ECO:0000256" key="11">
    <source>
        <dbReference type="ARBA" id="ARBA00022917"/>
    </source>
</evidence>
<dbReference type="NCBIfam" id="TIGR00389">
    <property type="entry name" value="glyS_dimeric"/>
    <property type="match status" value="1"/>
</dbReference>
<evidence type="ECO:0000313" key="20">
    <source>
        <dbReference type="EMBL" id="KAG2458613.1"/>
    </source>
</evidence>
<dbReference type="PROSITE" id="PS50862">
    <property type="entry name" value="AA_TRNA_LIGASE_II"/>
    <property type="match status" value="1"/>
</dbReference>
<dbReference type="GO" id="GO:0005524">
    <property type="term" value="F:ATP binding"/>
    <property type="evidence" value="ECO:0007669"/>
    <property type="project" value="UniProtKB-KW"/>
</dbReference>
<dbReference type="PRINTS" id="PR01043">
    <property type="entry name" value="TRNASYNTHGLY"/>
</dbReference>
<dbReference type="GO" id="GO:0016740">
    <property type="term" value="F:transferase activity"/>
    <property type="evidence" value="ECO:0007669"/>
    <property type="project" value="UniProtKB-KW"/>
</dbReference>
<feature type="non-terminal residue" evidence="20">
    <location>
        <position position="1150"/>
    </location>
</feature>
<name>A0A8X7WXR6_POLSE</name>
<feature type="transmembrane region" description="Helical" evidence="17">
    <location>
        <begin position="734"/>
        <end position="753"/>
    </location>
</feature>
<feature type="transmembrane region" description="Helical" evidence="17">
    <location>
        <begin position="950"/>
        <end position="969"/>
    </location>
</feature>
<keyword evidence="17" id="KW-0812">Transmembrane</keyword>
<organism evidence="20 21">
    <name type="scientific">Polypterus senegalus</name>
    <name type="common">Senegal bichir</name>
    <dbReference type="NCBI Taxonomy" id="55291"/>
    <lineage>
        <taxon>Eukaryota</taxon>
        <taxon>Metazoa</taxon>
        <taxon>Chordata</taxon>
        <taxon>Craniata</taxon>
        <taxon>Vertebrata</taxon>
        <taxon>Euteleostomi</taxon>
        <taxon>Actinopterygii</taxon>
        <taxon>Polypteriformes</taxon>
        <taxon>Polypteridae</taxon>
        <taxon>Polypterus</taxon>
    </lineage>
</organism>
<evidence type="ECO:0000256" key="15">
    <source>
        <dbReference type="ARBA" id="ARBA00049523"/>
    </source>
</evidence>
<dbReference type="GO" id="GO:0004820">
    <property type="term" value="F:glycine-tRNA ligase activity"/>
    <property type="evidence" value="ECO:0007669"/>
    <property type="project" value="UniProtKB-EC"/>
</dbReference>
<comment type="catalytic activity">
    <reaction evidence="14">
        <text>2 ATP + H(+) = P(1),P(4)-bis(5'-adenosyl) tetraphosphate + diphosphate</text>
        <dbReference type="Rhea" id="RHEA:34935"/>
        <dbReference type="ChEBI" id="CHEBI:15378"/>
        <dbReference type="ChEBI" id="CHEBI:30616"/>
        <dbReference type="ChEBI" id="CHEBI:33019"/>
        <dbReference type="ChEBI" id="CHEBI:58141"/>
    </reaction>
    <physiologicalReaction direction="left-to-right" evidence="14">
        <dbReference type="Rhea" id="RHEA:34936"/>
    </physiologicalReaction>
</comment>
<dbReference type="InterPro" id="IPR045864">
    <property type="entry name" value="aa-tRNA-synth_II/BPL/LPL"/>
</dbReference>
<dbReference type="InterPro" id="IPR002314">
    <property type="entry name" value="aa-tRNA-synt_IIb"/>
</dbReference>
<sequence>MLQRSAAALLRVCFLKPRTFPLTLVCGTEPLAQAATLSSLAAGRAAAGTSSRTSRKVGRKEQQMDGCIEEVLAPLRQAVREQGDLVRKLKEENAPDVEVSKAVAELKARKRILEAKELALQPKDDVVDRTKMEDTLKRRFFYDQAFAIYGAHLQKLMSDKKCTAEKKEEMDQVITQMDNYNQEQLADLFTRYNVKSPITGNELSPPMSFNLMFQTSIGPGGNTPGYLRPETAQGIFLNFKRLLEFNQGKLPFAAAQIGNSFRNEISPRSGLIRVREFTMAEIEHFVDPNDKQHSKFKNVADLDINLYSSKAQTSGQSAQVMKLGDAVEQGVINNSVLGYFIGRIYLYLLKVGISKDKLRFRQHMDNEMAHYACDCWDAETKTSYFEANKGAIGKAYKKDAKLVMEYLNICDECYITDQEKLLNENGEFTIETEGQTFKLTKEMVSVKRFQKTLHVEEVVPNVIEPSFGIGRIMYSIFEHTFHVREGDEQRTFFSFPATVAPYKCSVLPLSQNQEFMPFVRELSEALTRHGVSHKVDDSSGSIGRRYARTDEIGVAFGITIDFDTVNKTPHTATLRDRDSMRQIRAETQTADKPKNKKEIPKIKRGSPDKMGKRVESHKTLLSGGKGGADRIPEMFQVSGRETTRRTSAVLQLLATGITCGEIVPGGQGSGGIEDTPFPQGSLGGLDNAAKVQMTQHMNRKAFKESVQQGWHYFGRKMDVADFEWTMWFTKFRNYIVFALSGHVIFAKICSMTLPEHRSIVYMVYGILAVFATMGFNYLMLILSHCGLLYSVALAKQKWLCFAAGLCSLATFKMEPFSSWQSGFVIGNFELQDILFYGGSGFTIIRCMSFALENSEKKDGNYTFLDLLKYNFYLPFFFFGPIMTFDRFHAQVHNNNLTRKEREMWNIRVMAVVHLVVIVLVDVLFHFLYILTIPSDMKLAKNLSDWSLAGLAYFNLVYDWTKAAVMFGVINTISRLDHLDPPQPPKCITMLYVFAETYVYDHIGQNHDNIFKELMATVSTFAITTLWLGPCEIVYIWSFFNCFGLNFELWVAKFFQLQPFATIENNMSEAMSRRIRGVFNAANFWAIVLYNVLALNSLDFAKLVAKRLIIKGFPISTLSVLFITYCGVQLIKERERRLALEEETAAKDKTE</sequence>
<keyword evidence="12" id="KW-0030">Aminoacyl-tRNA synthetase</keyword>
<accession>A0A8X7WXR6</accession>
<keyword evidence="9" id="KW-0547">Nucleotide-binding</keyword>
<dbReference type="AlphaFoldDB" id="A0A8X7WXR6"/>
<dbReference type="EMBL" id="JAATIS010007298">
    <property type="protein sequence ID" value="KAG2458613.1"/>
    <property type="molecule type" value="Genomic_DNA"/>
</dbReference>
<dbReference type="NCBIfam" id="NF003211">
    <property type="entry name" value="PRK04173.1"/>
    <property type="match status" value="1"/>
</dbReference>
<keyword evidence="17" id="KW-1133">Transmembrane helix</keyword>
<evidence type="ECO:0000256" key="3">
    <source>
        <dbReference type="ARBA" id="ARBA00011738"/>
    </source>
</evidence>
<feature type="transmembrane region" description="Helical" evidence="17">
    <location>
        <begin position="1076"/>
        <end position="1095"/>
    </location>
</feature>
<evidence type="ECO:0000256" key="4">
    <source>
        <dbReference type="ARBA" id="ARBA00012829"/>
    </source>
</evidence>
<dbReference type="InterPro" id="IPR036621">
    <property type="entry name" value="Anticodon-bd_dom_sf"/>
</dbReference>
<dbReference type="Pfam" id="PF00458">
    <property type="entry name" value="WHEP-TRS"/>
    <property type="match status" value="1"/>
</dbReference>
<dbReference type="FunFam" id="3.40.50.800:FF:000004">
    <property type="entry name" value="Glycine--tRNA ligase 2"/>
    <property type="match status" value="1"/>
</dbReference>
<feature type="transmembrane region" description="Helical" evidence="17">
    <location>
        <begin position="1107"/>
        <end position="1127"/>
    </location>
</feature>
<feature type="region of interest" description="Disordered" evidence="16">
    <location>
        <begin position="587"/>
        <end position="631"/>
    </location>
</feature>
<keyword evidence="10" id="KW-0067">ATP-binding</keyword>
<evidence type="ECO:0000256" key="7">
    <source>
        <dbReference type="ARBA" id="ARBA00022598"/>
    </source>
</evidence>
<feature type="non-terminal residue" evidence="20">
    <location>
        <position position="1"/>
    </location>
</feature>
<dbReference type="SUPFAM" id="SSF52954">
    <property type="entry name" value="Class II aaRS ABD-related"/>
    <property type="match status" value="1"/>
</dbReference>
<dbReference type="EC" id="6.1.1.14" evidence="4"/>
<keyword evidence="7 20" id="KW-0436">Ligase</keyword>
<evidence type="ECO:0000256" key="6">
    <source>
        <dbReference type="ARBA" id="ARBA00022490"/>
    </source>
</evidence>
<dbReference type="SMART" id="SM00991">
    <property type="entry name" value="WHEP-TRS"/>
    <property type="match status" value="1"/>
</dbReference>
<dbReference type="InterPro" id="IPR002315">
    <property type="entry name" value="tRNA-synt_gly"/>
</dbReference>
<evidence type="ECO:0000256" key="8">
    <source>
        <dbReference type="ARBA" id="ARBA00022679"/>
    </source>
</evidence>
<dbReference type="FunFam" id="1.10.287.10:FF:000007">
    <property type="entry name" value="Glycyl-tRNA synthetase"/>
    <property type="match status" value="1"/>
</dbReference>
<protein>
    <recommendedName>
        <fullName evidence="5">Glycine--tRNA ligase</fullName>
        <ecNumber evidence="4">6.1.1.14</ecNumber>
    </recommendedName>
    <alternativeName>
        <fullName evidence="13">Diadenosine tetraphosphate synthetase</fullName>
    </alternativeName>
</protein>
<comment type="caution">
    <text evidence="20">The sequence shown here is derived from an EMBL/GenBank/DDBJ whole genome shotgun (WGS) entry which is preliminary data.</text>
</comment>
<dbReference type="Gene3D" id="3.40.50.800">
    <property type="entry name" value="Anticodon-binding domain"/>
    <property type="match status" value="1"/>
</dbReference>
<dbReference type="InterPro" id="IPR006195">
    <property type="entry name" value="aa-tRNA-synth_II"/>
</dbReference>
<evidence type="ECO:0000256" key="14">
    <source>
        <dbReference type="ARBA" id="ARBA00048436"/>
    </source>
</evidence>
<dbReference type="CDD" id="cd00858">
    <property type="entry name" value="GlyRS_anticodon"/>
    <property type="match status" value="1"/>
</dbReference>
<dbReference type="PANTHER" id="PTHR10745">
    <property type="entry name" value="GLYCYL-TRNA SYNTHETASE/DNA POLYMERASE SUBUNIT GAMMA-2"/>
    <property type="match status" value="1"/>
</dbReference>
<evidence type="ECO:0000256" key="12">
    <source>
        <dbReference type="ARBA" id="ARBA00023146"/>
    </source>
</evidence>
<dbReference type="SUPFAM" id="SSF47060">
    <property type="entry name" value="S15/NS1 RNA-binding domain"/>
    <property type="match status" value="1"/>
</dbReference>
<dbReference type="Pfam" id="PF03129">
    <property type="entry name" value="HGTP_anticodon"/>
    <property type="match status" value="1"/>
</dbReference>
<evidence type="ECO:0000256" key="1">
    <source>
        <dbReference type="ARBA" id="ARBA00004496"/>
    </source>
</evidence>
<evidence type="ECO:0000256" key="5">
    <source>
        <dbReference type="ARBA" id="ARBA00019404"/>
    </source>
</evidence>
<dbReference type="Gene3D" id="1.10.287.10">
    <property type="entry name" value="S15/NS1, RNA-binding"/>
    <property type="match status" value="1"/>
</dbReference>
<dbReference type="FunFam" id="3.30.930.10:FF:000158">
    <property type="entry name" value="Glycyl-tRNA synthetase"/>
    <property type="match status" value="1"/>
</dbReference>
<evidence type="ECO:0000256" key="16">
    <source>
        <dbReference type="SAM" id="MobiDB-lite"/>
    </source>
</evidence>
<evidence type="ECO:0000256" key="17">
    <source>
        <dbReference type="SAM" id="Phobius"/>
    </source>
</evidence>
<comment type="subunit">
    <text evidence="3">Homodimer.</text>
</comment>
<dbReference type="InterPro" id="IPR009068">
    <property type="entry name" value="uS15_NS1_RNA-bd_sf"/>
</dbReference>
<dbReference type="Gene3D" id="3.30.930.10">
    <property type="entry name" value="Bira Bifunctional Protein, Domain 2"/>
    <property type="match status" value="1"/>
</dbReference>
<dbReference type="CDD" id="cd00935">
    <property type="entry name" value="GlyRS_RNA"/>
    <property type="match status" value="1"/>
</dbReference>
<dbReference type="SUPFAM" id="SSF55681">
    <property type="entry name" value="Class II aaRS and biotin synthetases"/>
    <property type="match status" value="1"/>
</dbReference>
<feature type="transmembrane region" description="Helical" evidence="17">
    <location>
        <begin position="871"/>
        <end position="887"/>
    </location>
</feature>
<dbReference type="GO" id="GO:0070150">
    <property type="term" value="P:mitochondrial glycyl-tRNA aminoacylation"/>
    <property type="evidence" value="ECO:0007669"/>
    <property type="project" value="TreeGrafter"/>
</dbReference>
<gene>
    <name evidence="20" type="primary">Gars</name>
    <name evidence="20" type="ORF">GTO96_0018339</name>
</gene>
<dbReference type="Proteomes" id="UP000886611">
    <property type="component" value="Unassembled WGS sequence"/>
</dbReference>
<dbReference type="PANTHER" id="PTHR10745:SF0">
    <property type="entry name" value="GLYCINE--TRNA LIGASE"/>
    <property type="match status" value="1"/>
</dbReference>
<feature type="domain" description="Aminoacyl-transfer RNA synthetases class-II family profile" evidence="18">
    <location>
        <begin position="193"/>
        <end position="578"/>
    </location>
</feature>
<keyword evidence="11" id="KW-0648">Protein biosynthesis</keyword>
<comment type="catalytic activity">
    <reaction evidence="15">
        <text>tRNA(Gly) + glycine + ATP = glycyl-tRNA(Gly) + AMP + diphosphate</text>
        <dbReference type="Rhea" id="RHEA:16013"/>
        <dbReference type="Rhea" id="RHEA-COMP:9664"/>
        <dbReference type="Rhea" id="RHEA-COMP:9683"/>
        <dbReference type="ChEBI" id="CHEBI:30616"/>
        <dbReference type="ChEBI" id="CHEBI:33019"/>
        <dbReference type="ChEBI" id="CHEBI:57305"/>
        <dbReference type="ChEBI" id="CHEBI:78442"/>
        <dbReference type="ChEBI" id="CHEBI:78522"/>
        <dbReference type="ChEBI" id="CHEBI:456215"/>
        <dbReference type="EC" id="6.1.1.14"/>
    </reaction>
    <physiologicalReaction direction="left-to-right" evidence="15">
        <dbReference type="Rhea" id="RHEA:16014"/>
    </physiologicalReaction>
</comment>
<dbReference type="InterPro" id="IPR004154">
    <property type="entry name" value="Anticodon-bd"/>
</dbReference>
<keyword evidence="17" id="KW-0472">Membrane</keyword>